<dbReference type="InterPro" id="IPR021638">
    <property type="entry name" value="DUF3244"/>
</dbReference>
<dbReference type="AlphaFoldDB" id="A0A7K0KEB3"/>
<dbReference type="Proteomes" id="UP000438914">
    <property type="component" value="Unassembled WGS sequence"/>
</dbReference>
<dbReference type="Gene3D" id="2.60.40.3080">
    <property type="match status" value="1"/>
</dbReference>
<sequence>MIEKMKKTIILILLSVFGMSFAYPRHISFKQREYAFQHRRARVPSFTRVSADYEDGKITLDVTGYTGNVQVYVSDSRGNVVGYTMNSVVNGGSVYLDLGTLDEGGYTLDVVLRNATYVGQFDA</sequence>
<evidence type="ECO:0000313" key="1">
    <source>
        <dbReference type="EMBL" id="MST84272.1"/>
    </source>
</evidence>
<protein>
    <submittedName>
        <fullName evidence="1">DUF3244 domain-containing protein</fullName>
    </submittedName>
</protein>
<evidence type="ECO:0000313" key="2">
    <source>
        <dbReference type="Proteomes" id="UP000438914"/>
    </source>
</evidence>
<comment type="caution">
    <text evidence="1">The sequence shown here is derived from an EMBL/GenBank/DDBJ whole genome shotgun (WGS) entry which is preliminary data.</text>
</comment>
<name>A0A7K0KEB3_9BACT</name>
<keyword evidence="2" id="KW-1185">Reference proteome</keyword>
<dbReference type="Pfam" id="PF11589">
    <property type="entry name" value="DUF3244"/>
    <property type="match status" value="1"/>
</dbReference>
<dbReference type="EMBL" id="VUNG01000012">
    <property type="protein sequence ID" value="MST84272.1"/>
    <property type="molecule type" value="Genomic_DNA"/>
</dbReference>
<gene>
    <name evidence="1" type="ORF">FYJ73_06260</name>
</gene>
<dbReference type="RefSeq" id="WP_154533858.1">
    <property type="nucleotide sequence ID" value="NZ_VUNG01000012.1"/>
</dbReference>
<reference evidence="1 2" key="1">
    <citation type="submission" date="2019-08" db="EMBL/GenBank/DDBJ databases">
        <title>In-depth cultivation of the pig gut microbiome towards novel bacterial diversity and tailored functional studies.</title>
        <authorList>
            <person name="Wylensek D."/>
            <person name="Hitch T.C.A."/>
            <person name="Clavel T."/>
        </authorList>
    </citation>
    <scope>NUCLEOTIDE SEQUENCE [LARGE SCALE GENOMIC DNA]</scope>
    <source>
        <strain evidence="1 2">LKV-178-WT-2A</strain>
    </source>
</reference>
<accession>A0A7K0KEB3</accession>
<organism evidence="1 2">
    <name type="scientific">Hallella mizrahii</name>
    <dbReference type="NCBI Taxonomy" id="2606637"/>
    <lineage>
        <taxon>Bacteria</taxon>
        <taxon>Pseudomonadati</taxon>
        <taxon>Bacteroidota</taxon>
        <taxon>Bacteroidia</taxon>
        <taxon>Bacteroidales</taxon>
        <taxon>Prevotellaceae</taxon>
        <taxon>Hallella</taxon>
    </lineage>
</organism>
<proteinExistence type="predicted"/>